<dbReference type="AlphaFoldDB" id="A0A7X1FNP9"/>
<comment type="caution">
    <text evidence="2">The sequence shown here is derived from an EMBL/GenBank/DDBJ whole genome shotgun (WGS) entry which is preliminary data.</text>
</comment>
<dbReference type="Proteomes" id="UP000566813">
    <property type="component" value="Unassembled WGS sequence"/>
</dbReference>
<proteinExistence type="predicted"/>
<dbReference type="RefSeq" id="WP_185662378.1">
    <property type="nucleotide sequence ID" value="NZ_JACLAW010000001.1"/>
</dbReference>
<protein>
    <recommendedName>
        <fullName evidence="4">DUF1269 domain-containing protein</fullName>
    </recommendedName>
</protein>
<sequence length="271" mass="28789">MHALKGEEDIPDFVIKAADLPVLNYMSSGYPRPQTLEWIDRGTDRKLRRSTIDMLARTLFTPGISPSVAKLHERAGLRISFETEAERLRFSHEFRAGQAVRADASGRVVTAVFRDRAGAEHAVIDLKAAGVPEGAISLLWRTGQFLEPEPVLPRGHSLLSVAGATTGGGIAGALLGMTMLMIPGIGGVAAAGALAATAISSIAAFGSALGATGGAIARMLTDMDVDGREAEYFEEQVVHGRVFVAIELGKTTVPRGFIQDVLLKSRGVMHF</sequence>
<name>A0A7X1FNP9_9SPHN</name>
<keyword evidence="1" id="KW-0472">Membrane</keyword>
<evidence type="ECO:0000256" key="1">
    <source>
        <dbReference type="SAM" id="Phobius"/>
    </source>
</evidence>
<keyword evidence="1" id="KW-1133">Transmembrane helix</keyword>
<feature type="transmembrane region" description="Helical" evidence="1">
    <location>
        <begin position="158"/>
        <end position="182"/>
    </location>
</feature>
<accession>A0A7X1FNP9</accession>
<feature type="transmembrane region" description="Helical" evidence="1">
    <location>
        <begin position="188"/>
        <end position="211"/>
    </location>
</feature>
<evidence type="ECO:0008006" key="4">
    <source>
        <dbReference type="Google" id="ProtNLM"/>
    </source>
</evidence>
<keyword evidence="3" id="KW-1185">Reference proteome</keyword>
<organism evidence="2 3">
    <name type="scientific">Novosphingobium flavum</name>
    <dbReference type="NCBI Taxonomy" id="1778672"/>
    <lineage>
        <taxon>Bacteria</taxon>
        <taxon>Pseudomonadati</taxon>
        <taxon>Pseudomonadota</taxon>
        <taxon>Alphaproteobacteria</taxon>
        <taxon>Sphingomonadales</taxon>
        <taxon>Sphingomonadaceae</taxon>
        <taxon>Novosphingobium</taxon>
    </lineage>
</organism>
<evidence type="ECO:0000313" key="3">
    <source>
        <dbReference type="Proteomes" id="UP000566813"/>
    </source>
</evidence>
<dbReference type="EMBL" id="JACLAW010000001">
    <property type="protein sequence ID" value="MBC2664134.1"/>
    <property type="molecule type" value="Genomic_DNA"/>
</dbReference>
<gene>
    <name evidence="2" type="ORF">H7F51_01235</name>
</gene>
<keyword evidence="1" id="KW-0812">Transmembrane</keyword>
<reference evidence="2 3" key="1">
    <citation type="submission" date="2020-08" db="EMBL/GenBank/DDBJ databases">
        <title>The genome sequence of type strain Novosphingobium flavum NBRC 111647.</title>
        <authorList>
            <person name="Liu Y."/>
        </authorList>
    </citation>
    <scope>NUCLEOTIDE SEQUENCE [LARGE SCALE GENOMIC DNA]</scope>
    <source>
        <strain evidence="2 3">NBRC 111647</strain>
    </source>
</reference>
<evidence type="ECO:0000313" key="2">
    <source>
        <dbReference type="EMBL" id="MBC2664134.1"/>
    </source>
</evidence>